<dbReference type="PROSITE" id="PS51186">
    <property type="entry name" value="GNAT"/>
    <property type="match status" value="2"/>
</dbReference>
<proteinExistence type="inferred from homology"/>
<dbReference type="Gene3D" id="3.40.630.30">
    <property type="match status" value="2"/>
</dbReference>
<dbReference type="CDD" id="cd04301">
    <property type="entry name" value="NAT_SF"/>
    <property type="match status" value="1"/>
</dbReference>
<dbReference type="InterPro" id="IPR000182">
    <property type="entry name" value="GNAT_dom"/>
</dbReference>
<dbReference type="FunFam" id="3.40.630.30:FF:000064">
    <property type="entry name" value="GNAT family acetyltransferase"/>
    <property type="match status" value="2"/>
</dbReference>
<evidence type="ECO:0000313" key="5">
    <source>
        <dbReference type="EMBL" id="CAD7634164.1"/>
    </source>
</evidence>
<dbReference type="EMBL" id="OC868678">
    <property type="protein sequence ID" value="CAD7634164.1"/>
    <property type="molecule type" value="Genomic_DNA"/>
</dbReference>
<dbReference type="InterPro" id="IPR051016">
    <property type="entry name" value="Diverse_Substrate_AcTransf"/>
</dbReference>
<dbReference type="Pfam" id="PF00583">
    <property type="entry name" value="Acetyltransf_1"/>
    <property type="match status" value="2"/>
</dbReference>
<keyword evidence="3" id="KW-0012">Acyltransferase</keyword>
<dbReference type="PANTHER" id="PTHR10545">
    <property type="entry name" value="DIAMINE N-ACETYLTRANSFERASE"/>
    <property type="match status" value="1"/>
</dbReference>
<dbReference type="AlphaFoldDB" id="A0A7R9L5B7"/>
<evidence type="ECO:0000313" key="6">
    <source>
        <dbReference type="Proteomes" id="UP000759131"/>
    </source>
</evidence>
<dbReference type="InterPro" id="IPR016181">
    <property type="entry name" value="Acyl_CoA_acyltransferase"/>
</dbReference>
<dbReference type="EMBL" id="CAJPIZ010014103">
    <property type="protein sequence ID" value="CAG2114594.1"/>
    <property type="molecule type" value="Genomic_DNA"/>
</dbReference>
<dbReference type="Proteomes" id="UP000759131">
    <property type="component" value="Unassembled WGS sequence"/>
</dbReference>
<accession>A0A7R9L5B7</accession>
<gene>
    <name evidence="5" type="ORF">OSB1V03_LOCUS14560</name>
</gene>
<evidence type="ECO:0000256" key="3">
    <source>
        <dbReference type="ARBA" id="ARBA00023315"/>
    </source>
</evidence>
<dbReference type="OrthoDB" id="6500450at2759"/>
<feature type="non-terminal residue" evidence="5">
    <location>
        <position position="347"/>
    </location>
</feature>
<keyword evidence="6" id="KW-1185">Reference proteome</keyword>
<sequence>MIRELAVYEKMPEEPRLDRQVLERDGFDRSGDPLFRTFVAERTADDGSREPIGYALYYSKYNTWEGRTLWMEDLYVKSEYRGSGVGFALMQAVTKQTVDEGCARLEWNCLDWNQKFYKKLGAINSTETDGWQCYRLTAHQCSQLANASHKSQKESHRNCINSISMSTKAMFTIREGRKEDCRQLLDMIVELGHYFKTVTGADNKQTVSPVVSIGQLEENGFCADESRRMFSTFVAESVADPNQLVGYTMYYPKFSTWTGRGVWMESLYVKQEFRGTGAGAALMAAVAKKALTDGCERFEWDSYECNHGSMAFYKKLGSIDTTHDYQIVVFRLNEPEMKQLAARADPT</sequence>
<organism evidence="5">
    <name type="scientific">Medioppia subpectinata</name>
    <dbReference type="NCBI Taxonomy" id="1979941"/>
    <lineage>
        <taxon>Eukaryota</taxon>
        <taxon>Metazoa</taxon>
        <taxon>Ecdysozoa</taxon>
        <taxon>Arthropoda</taxon>
        <taxon>Chelicerata</taxon>
        <taxon>Arachnida</taxon>
        <taxon>Acari</taxon>
        <taxon>Acariformes</taxon>
        <taxon>Sarcoptiformes</taxon>
        <taxon>Oribatida</taxon>
        <taxon>Brachypylina</taxon>
        <taxon>Oppioidea</taxon>
        <taxon>Oppiidae</taxon>
        <taxon>Medioppia</taxon>
    </lineage>
</organism>
<feature type="domain" description="N-acetyltransferase" evidence="4">
    <location>
        <begin position="1"/>
        <end position="139"/>
    </location>
</feature>
<dbReference type="PANTHER" id="PTHR10545:SF29">
    <property type="entry name" value="GH14572P-RELATED"/>
    <property type="match status" value="1"/>
</dbReference>
<protein>
    <recommendedName>
        <fullName evidence="4">N-acetyltransferase domain-containing protein</fullName>
    </recommendedName>
</protein>
<dbReference type="SUPFAM" id="SSF55729">
    <property type="entry name" value="Acyl-CoA N-acyltransferases (Nat)"/>
    <property type="match status" value="2"/>
</dbReference>
<comment type="similarity">
    <text evidence="1">Belongs to the acetyltransferase family.</text>
</comment>
<name>A0A7R9L5B7_9ACAR</name>
<keyword evidence="2" id="KW-0808">Transferase</keyword>
<dbReference type="GO" id="GO:0008080">
    <property type="term" value="F:N-acetyltransferase activity"/>
    <property type="evidence" value="ECO:0007669"/>
    <property type="project" value="TreeGrafter"/>
</dbReference>
<evidence type="ECO:0000256" key="2">
    <source>
        <dbReference type="ARBA" id="ARBA00022679"/>
    </source>
</evidence>
<reference evidence="5" key="1">
    <citation type="submission" date="2020-11" db="EMBL/GenBank/DDBJ databases">
        <authorList>
            <person name="Tran Van P."/>
        </authorList>
    </citation>
    <scope>NUCLEOTIDE SEQUENCE</scope>
</reference>
<evidence type="ECO:0000256" key="1">
    <source>
        <dbReference type="ARBA" id="ARBA00008694"/>
    </source>
</evidence>
<evidence type="ECO:0000259" key="4">
    <source>
        <dbReference type="PROSITE" id="PS51186"/>
    </source>
</evidence>
<feature type="domain" description="N-acetyltransferase" evidence="4">
    <location>
        <begin position="171"/>
        <end position="342"/>
    </location>
</feature>